<accession>A0A4Y7QDR3</accession>
<feature type="region of interest" description="Disordered" evidence="6">
    <location>
        <begin position="703"/>
        <end position="792"/>
    </location>
</feature>
<evidence type="ECO:0000313" key="9">
    <source>
        <dbReference type="Proteomes" id="UP000294933"/>
    </source>
</evidence>
<reference evidence="8 9" key="1">
    <citation type="submission" date="2018-06" db="EMBL/GenBank/DDBJ databases">
        <title>A transcriptomic atlas of mushroom development highlights an independent origin of complex multicellularity.</title>
        <authorList>
            <consortium name="DOE Joint Genome Institute"/>
            <person name="Krizsan K."/>
            <person name="Almasi E."/>
            <person name="Merenyi Z."/>
            <person name="Sahu N."/>
            <person name="Viragh M."/>
            <person name="Koszo T."/>
            <person name="Mondo S."/>
            <person name="Kiss B."/>
            <person name="Balint B."/>
            <person name="Kues U."/>
            <person name="Barry K."/>
            <person name="Hegedus J.C."/>
            <person name="Henrissat B."/>
            <person name="Johnson J."/>
            <person name="Lipzen A."/>
            <person name="Ohm R."/>
            <person name="Nagy I."/>
            <person name="Pangilinan J."/>
            <person name="Yan J."/>
            <person name="Xiong Y."/>
            <person name="Grigoriev I.V."/>
            <person name="Hibbett D.S."/>
            <person name="Nagy L.G."/>
        </authorList>
    </citation>
    <scope>NUCLEOTIDE SEQUENCE [LARGE SCALE GENOMIC DNA]</scope>
    <source>
        <strain evidence="8 9">SZMC22713</strain>
    </source>
</reference>
<dbReference type="EMBL" id="ML170163">
    <property type="protein sequence ID" value="TDL25466.1"/>
    <property type="molecule type" value="Genomic_DNA"/>
</dbReference>
<protein>
    <recommendedName>
        <fullName evidence="7">Clathrin/coatomer adaptor adaptin-like N-terminal domain-containing protein</fullName>
    </recommendedName>
</protein>
<sequence length="792" mass="87221">MSSINLSAFTENASRLGARIQETLSERTRDLALTRSVASSYFDVPEDKVKNVRKQLDSSSDREKLDGIKTLIALISKGRDVSEFFPDVVKNVASQNLEIRKLVYIYLLRYAESEPDLALLSINSFQKDLTDSNPLIRAMALRVLSGIKVPLIGNIVVLAIKKCAADVSPYVRKAAALAMIKCYNMDPSHLSSLIPILSGLLKDKSPLAIGSVALAFQAICPTRLDLLHQNYRRLCRMLVDADEWGQVDLLDLLARYARTMLPKPERIDDMDQDMKLLLECAEPSFMSRNPSVVLAVTRLFHYLAPPSERHKYVDPLLRLLPRSKEIERIVLSYLVVLSHDSPSLFAPLHARFYVRATNIYSTKRDKIRILLNLATAENYQPLTREFMAYADDSDDRFVSDAIHALGRCARLVPQSMPDCVIALMSCISKNSSDAALSASVVVLKSLIQSKLPSRNSVASSTISPSHGTLEVIAKLAGKIEQIKHPSARACVLWLVGQYASSDGIQSNGIPGIVEWAPDVLRRTVKTFSSEAPIVKLQVITLATKLHLLAGEHDILSRLIRYTFSLARYDLNYDVRDRARMLGSLLTGIFPTAVNGSSERSGDAIGTEGVGGVVLRREQVMLVLFEGKQGVVETESWSDEHNLLGSLETVLGRSMGLDSARRLPDWLEEGTEPSLRDNEDDEINVSPFTPAAVRSMTAPGHFSNMTPVVLTPRTASPLGPAANQPGKGGWEDLDAFYGSESAESGSDEDDDDSEGEEDSEVEPNDSERREGIGEDGGDLDDNGYHLQEVDPGQ</sequence>
<dbReference type="OrthoDB" id="10254310at2759"/>
<comment type="subcellular location">
    <subcellularLocation>
        <location evidence="1">Endomembrane system</location>
    </subcellularLocation>
</comment>
<evidence type="ECO:0000259" key="7">
    <source>
        <dbReference type="Pfam" id="PF01602"/>
    </source>
</evidence>
<feature type="compositionally biased region" description="Acidic residues" evidence="6">
    <location>
        <begin position="744"/>
        <end position="763"/>
    </location>
</feature>
<name>A0A4Y7QDR3_9AGAM</name>
<organism evidence="8 9">
    <name type="scientific">Rickenella mellea</name>
    <dbReference type="NCBI Taxonomy" id="50990"/>
    <lineage>
        <taxon>Eukaryota</taxon>
        <taxon>Fungi</taxon>
        <taxon>Dikarya</taxon>
        <taxon>Basidiomycota</taxon>
        <taxon>Agaricomycotina</taxon>
        <taxon>Agaricomycetes</taxon>
        <taxon>Hymenochaetales</taxon>
        <taxon>Rickenellaceae</taxon>
        <taxon>Rickenella</taxon>
    </lineage>
</organism>
<dbReference type="GO" id="GO:0030123">
    <property type="term" value="C:AP-3 adaptor complex"/>
    <property type="evidence" value="ECO:0007669"/>
    <property type="project" value="InterPro"/>
</dbReference>
<evidence type="ECO:0000256" key="1">
    <source>
        <dbReference type="ARBA" id="ARBA00004308"/>
    </source>
</evidence>
<proteinExistence type="inferred from homology"/>
<comment type="similarity">
    <text evidence="2">Belongs to the adaptor complexes large subunit family.</text>
</comment>
<dbReference type="SUPFAM" id="SSF48371">
    <property type="entry name" value="ARM repeat"/>
    <property type="match status" value="1"/>
</dbReference>
<dbReference type="InterPro" id="IPR026739">
    <property type="entry name" value="AP_beta"/>
</dbReference>
<dbReference type="PANTHER" id="PTHR11134">
    <property type="entry name" value="ADAPTOR COMPLEX SUBUNIT BETA FAMILY MEMBER"/>
    <property type="match status" value="1"/>
</dbReference>
<dbReference type="Pfam" id="PF01602">
    <property type="entry name" value="Adaptin_N"/>
    <property type="match status" value="1"/>
</dbReference>
<evidence type="ECO:0000256" key="6">
    <source>
        <dbReference type="SAM" id="MobiDB-lite"/>
    </source>
</evidence>
<dbReference type="STRING" id="50990.A0A4Y7QDR3"/>
<keyword evidence="4" id="KW-0653">Protein transport</keyword>
<dbReference type="InterPro" id="IPR002553">
    <property type="entry name" value="Clathrin/coatomer_adapt-like_N"/>
</dbReference>
<dbReference type="InterPro" id="IPR011989">
    <property type="entry name" value="ARM-like"/>
</dbReference>
<evidence type="ECO:0000256" key="3">
    <source>
        <dbReference type="ARBA" id="ARBA00022448"/>
    </source>
</evidence>
<evidence type="ECO:0000256" key="4">
    <source>
        <dbReference type="ARBA" id="ARBA00022927"/>
    </source>
</evidence>
<feature type="domain" description="Clathrin/coatomer adaptor adaptin-like N-terminal" evidence="7">
    <location>
        <begin position="50"/>
        <end position="585"/>
    </location>
</feature>
<dbReference type="InterPro" id="IPR016024">
    <property type="entry name" value="ARM-type_fold"/>
</dbReference>
<keyword evidence="3" id="KW-0813">Transport</keyword>
<dbReference type="GO" id="GO:0006886">
    <property type="term" value="P:intracellular protein transport"/>
    <property type="evidence" value="ECO:0007669"/>
    <property type="project" value="InterPro"/>
</dbReference>
<keyword evidence="5" id="KW-0472">Membrane</keyword>
<dbReference type="GO" id="GO:0012505">
    <property type="term" value="C:endomembrane system"/>
    <property type="evidence" value="ECO:0007669"/>
    <property type="project" value="UniProtKB-SubCell"/>
</dbReference>
<dbReference type="Proteomes" id="UP000294933">
    <property type="component" value="Unassembled WGS sequence"/>
</dbReference>
<evidence type="ECO:0000313" key="8">
    <source>
        <dbReference type="EMBL" id="TDL25466.1"/>
    </source>
</evidence>
<dbReference type="GO" id="GO:0016192">
    <property type="term" value="P:vesicle-mediated transport"/>
    <property type="evidence" value="ECO:0007669"/>
    <property type="project" value="InterPro"/>
</dbReference>
<evidence type="ECO:0000256" key="5">
    <source>
        <dbReference type="ARBA" id="ARBA00023136"/>
    </source>
</evidence>
<dbReference type="AlphaFoldDB" id="A0A4Y7QDR3"/>
<dbReference type="Gene3D" id="1.25.10.10">
    <property type="entry name" value="Leucine-rich Repeat Variant"/>
    <property type="match status" value="1"/>
</dbReference>
<evidence type="ECO:0000256" key="2">
    <source>
        <dbReference type="ARBA" id="ARBA00006613"/>
    </source>
</evidence>
<keyword evidence="9" id="KW-1185">Reference proteome</keyword>
<dbReference type="VEuPathDB" id="FungiDB:BD410DRAFT_743013"/>
<gene>
    <name evidence="8" type="ORF">BD410DRAFT_743013</name>
</gene>